<dbReference type="Proteomes" id="UP000677457">
    <property type="component" value="Unassembled WGS sequence"/>
</dbReference>
<keyword evidence="1" id="KW-0732">Signal</keyword>
<organism evidence="2 3">
    <name type="scientific">Salinispora arenicola</name>
    <dbReference type="NCBI Taxonomy" id="168697"/>
    <lineage>
        <taxon>Bacteria</taxon>
        <taxon>Bacillati</taxon>
        <taxon>Actinomycetota</taxon>
        <taxon>Actinomycetes</taxon>
        <taxon>Micromonosporales</taxon>
        <taxon>Micromonosporaceae</taxon>
        <taxon>Salinispora</taxon>
    </lineage>
</organism>
<evidence type="ECO:0000313" key="2">
    <source>
        <dbReference type="EMBL" id="GIM85124.1"/>
    </source>
</evidence>
<evidence type="ECO:0000313" key="3">
    <source>
        <dbReference type="Proteomes" id="UP000677457"/>
    </source>
</evidence>
<dbReference type="EMBL" id="BOQM01000011">
    <property type="protein sequence ID" value="GIM85124.1"/>
    <property type="molecule type" value="Genomic_DNA"/>
</dbReference>
<feature type="chain" id="PRO_5045280917" description="Secreted protein" evidence="1">
    <location>
        <begin position="27"/>
        <end position="116"/>
    </location>
</feature>
<accession>A0ABQ4JQW1</accession>
<evidence type="ECO:0008006" key="4">
    <source>
        <dbReference type="Google" id="ProtNLM"/>
    </source>
</evidence>
<name>A0ABQ4JQW1_SALAC</name>
<reference evidence="2 3" key="1">
    <citation type="submission" date="2021-03" db="EMBL/GenBank/DDBJ databases">
        <title>Whole genome shotgun sequence of Salinispora arenicola NBRC 105043.</title>
        <authorList>
            <person name="Komaki H."/>
            <person name="Tamura T."/>
        </authorList>
    </citation>
    <scope>NUCLEOTIDE SEQUENCE [LARGE SCALE GENOMIC DNA]</scope>
    <source>
        <strain evidence="2 3">NBRC 105043</strain>
    </source>
</reference>
<sequence>MRSTCNRWVSSAAATLALNIFPERCAAPASPIEDQSPNPVESTAASAVGTTISAALTRTGMSANRRAPTAEPCLVVLSKPTIPVVKPLVRAASSWGTTHTKPRAWAAAKANPSPFA</sequence>
<gene>
    <name evidence="2" type="ORF">Sar04_20920</name>
</gene>
<comment type="caution">
    <text evidence="2">The sequence shown here is derived from an EMBL/GenBank/DDBJ whole genome shotgun (WGS) entry which is preliminary data.</text>
</comment>
<evidence type="ECO:0000256" key="1">
    <source>
        <dbReference type="SAM" id="SignalP"/>
    </source>
</evidence>
<protein>
    <recommendedName>
        <fullName evidence="4">Secreted protein</fullName>
    </recommendedName>
</protein>
<proteinExistence type="predicted"/>
<feature type="signal peptide" evidence="1">
    <location>
        <begin position="1"/>
        <end position="26"/>
    </location>
</feature>
<keyword evidence="3" id="KW-1185">Reference proteome</keyword>